<dbReference type="GO" id="GO:0043565">
    <property type="term" value="F:sequence-specific DNA binding"/>
    <property type="evidence" value="ECO:0007669"/>
    <property type="project" value="InterPro"/>
</dbReference>
<dbReference type="SUPFAM" id="SSF48295">
    <property type="entry name" value="TrpR-like"/>
    <property type="match status" value="1"/>
</dbReference>
<dbReference type="PANTHER" id="PTHR33795">
    <property type="entry name" value="INSERTION ELEMENT IS150 PROTEIN INSJ"/>
    <property type="match status" value="1"/>
</dbReference>
<sequence>MDKRIKYSLKQKLAAVVAVEKGNESIHSVANRLGCSRSNVRQWIGHYKQHGKAGLNLHVGRYSGDFKVDVVQHMLNNRLSLVKTSTLFGIPNISTVYSWLKIYEGKGISALMHESRGRKKQSMGRKKQKTDTNLTTTEAQELAALKAEVEWLRAENALLKKLDALIQEEEARIQRGIQQKPSRN</sequence>
<feature type="region of interest" description="Disordered" evidence="3">
    <location>
        <begin position="114"/>
        <end position="133"/>
    </location>
</feature>
<dbReference type="PANTHER" id="PTHR33795:SF1">
    <property type="entry name" value="INSERTION ELEMENT IS150 PROTEIN INSJ"/>
    <property type="match status" value="1"/>
</dbReference>
<dbReference type="SUPFAM" id="SSF46689">
    <property type="entry name" value="Homeodomain-like"/>
    <property type="match status" value="1"/>
</dbReference>
<evidence type="ECO:0000259" key="4">
    <source>
        <dbReference type="Pfam" id="PF13518"/>
    </source>
</evidence>
<reference evidence="5 6" key="1">
    <citation type="submission" date="2020-04" db="EMBL/GenBank/DDBJ databases">
        <authorList>
            <person name="Yin C."/>
        </authorList>
    </citation>
    <scope>NUCLEOTIDE SEQUENCE [LARGE SCALE GENOMIC DNA]</scope>
    <source>
        <strain evidence="5 6">Ak56</strain>
    </source>
</reference>
<keyword evidence="2" id="KW-0175">Coiled coil</keyword>
<dbReference type="EMBL" id="JABAHZ010000025">
    <property type="protein sequence ID" value="NLR83061.1"/>
    <property type="molecule type" value="Genomic_DNA"/>
</dbReference>
<dbReference type="Pfam" id="PF13518">
    <property type="entry name" value="HTH_28"/>
    <property type="match status" value="2"/>
</dbReference>
<evidence type="ECO:0000313" key="5">
    <source>
        <dbReference type="EMBL" id="NLR83061.1"/>
    </source>
</evidence>
<dbReference type="AlphaFoldDB" id="A0A847SM62"/>
<protein>
    <submittedName>
        <fullName evidence="5">Helix-turn-helix domain-containing protein</fullName>
    </submittedName>
</protein>
<dbReference type="InterPro" id="IPR009057">
    <property type="entry name" value="Homeodomain-like_sf"/>
</dbReference>
<evidence type="ECO:0000256" key="3">
    <source>
        <dbReference type="SAM" id="MobiDB-lite"/>
    </source>
</evidence>
<dbReference type="Proteomes" id="UP000552864">
    <property type="component" value="Unassembled WGS sequence"/>
</dbReference>
<dbReference type="Gene3D" id="1.10.10.10">
    <property type="entry name" value="Winged helix-like DNA-binding domain superfamily/Winged helix DNA-binding domain"/>
    <property type="match status" value="2"/>
</dbReference>
<gene>
    <name evidence="5" type="ORF">HGH91_30915</name>
</gene>
<evidence type="ECO:0000256" key="2">
    <source>
        <dbReference type="SAM" id="Coils"/>
    </source>
</evidence>
<comment type="caution">
    <text evidence="5">The sequence shown here is derived from an EMBL/GenBank/DDBJ whole genome shotgun (WGS) entry which is preliminary data.</text>
</comment>
<keyword evidence="6" id="KW-1185">Reference proteome</keyword>
<feature type="coiled-coil region" evidence="2">
    <location>
        <begin position="142"/>
        <end position="179"/>
    </location>
</feature>
<organism evidence="5 6">
    <name type="scientific">Chitinophaga eiseniae</name>
    <dbReference type="NCBI Taxonomy" id="634771"/>
    <lineage>
        <taxon>Bacteria</taxon>
        <taxon>Pseudomonadati</taxon>
        <taxon>Bacteroidota</taxon>
        <taxon>Chitinophagia</taxon>
        <taxon>Chitinophagales</taxon>
        <taxon>Chitinophagaceae</taxon>
        <taxon>Chitinophaga</taxon>
    </lineage>
</organism>
<feature type="domain" description="Insertion element IS150 protein InsJ-like helix-turn-helix" evidence="4">
    <location>
        <begin position="66"/>
        <end position="119"/>
    </location>
</feature>
<dbReference type="InterPro" id="IPR052057">
    <property type="entry name" value="IS150/IS1296_orfA-like"/>
</dbReference>
<name>A0A847SM62_9BACT</name>
<feature type="compositionally biased region" description="Basic residues" evidence="3">
    <location>
        <begin position="116"/>
        <end position="128"/>
    </location>
</feature>
<evidence type="ECO:0000256" key="1">
    <source>
        <dbReference type="ARBA" id="ARBA00038232"/>
    </source>
</evidence>
<proteinExistence type="inferred from homology"/>
<dbReference type="InterPro" id="IPR055247">
    <property type="entry name" value="InsJ-like_HTH"/>
</dbReference>
<dbReference type="InterPro" id="IPR010921">
    <property type="entry name" value="Trp_repressor/repl_initiator"/>
</dbReference>
<dbReference type="InterPro" id="IPR036388">
    <property type="entry name" value="WH-like_DNA-bd_sf"/>
</dbReference>
<feature type="domain" description="Insertion element IS150 protein InsJ-like helix-turn-helix" evidence="4">
    <location>
        <begin position="11"/>
        <end position="56"/>
    </location>
</feature>
<evidence type="ECO:0000313" key="6">
    <source>
        <dbReference type="Proteomes" id="UP000552864"/>
    </source>
</evidence>
<accession>A0A847SM62</accession>
<dbReference type="RefSeq" id="WP_168743102.1">
    <property type="nucleotide sequence ID" value="NZ_JABAHZ010000025.1"/>
</dbReference>
<comment type="similarity">
    <text evidence="1">Belongs to the IS150/IS1296 orfA family.</text>
</comment>